<gene>
    <name evidence="2" type="ORF">HMPREF0058_1835</name>
</gene>
<accession>C0W7J1</accession>
<dbReference type="EMBL" id="ACFH01000123">
    <property type="protein sequence ID" value="EEH65331.1"/>
    <property type="molecule type" value="Genomic_DNA"/>
</dbReference>
<dbReference type="AlphaFoldDB" id="C0W7J1"/>
<keyword evidence="3" id="KW-1185">Reference proteome</keyword>
<dbReference type="eggNOG" id="ENOG5031IM2">
    <property type="taxonomic scope" value="Bacteria"/>
</dbReference>
<dbReference type="Proteomes" id="UP000004778">
    <property type="component" value="Unassembled WGS sequence"/>
</dbReference>
<keyword evidence="1" id="KW-1133">Transmembrane helix</keyword>
<evidence type="ECO:0000313" key="2">
    <source>
        <dbReference type="EMBL" id="EEH65331.1"/>
    </source>
</evidence>
<name>C0W7J1_9ACTO</name>
<organism evidence="2 3">
    <name type="scientific">Actinomyces urogenitalis DSM 15434</name>
    <dbReference type="NCBI Taxonomy" id="525246"/>
    <lineage>
        <taxon>Bacteria</taxon>
        <taxon>Bacillati</taxon>
        <taxon>Actinomycetota</taxon>
        <taxon>Actinomycetes</taxon>
        <taxon>Actinomycetales</taxon>
        <taxon>Actinomycetaceae</taxon>
        <taxon>Actinomyces</taxon>
    </lineage>
</organism>
<comment type="caution">
    <text evidence="2">The sequence shown here is derived from an EMBL/GenBank/DDBJ whole genome shotgun (WGS) entry which is preliminary data.</text>
</comment>
<feature type="transmembrane region" description="Helical" evidence="1">
    <location>
        <begin position="76"/>
        <end position="95"/>
    </location>
</feature>
<keyword evidence="1" id="KW-0472">Membrane</keyword>
<evidence type="ECO:0000256" key="1">
    <source>
        <dbReference type="SAM" id="Phobius"/>
    </source>
</evidence>
<proteinExistence type="predicted"/>
<evidence type="ECO:0000313" key="3">
    <source>
        <dbReference type="Proteomes" id="UP000004778"/>
    </source>
</evidence>
<sequence>MPRVLSPSQLVVRAISVLALLGAALAAGTFPLLLAVLAVVALWTALAPEEGCLLSLAVLVLAWFFGHRDVSSWTTLLMAVALVTDHTCLVLASSAPARARLPWPVVRGAA</sequence>
<protein>
    <submittedName>
        <fullName evidence="2">Uncharacterized protein</fullName>
    </submittedName>
</protein>
<dbReference type="HOGENOM" id="CLU_2189320_0_0_11"/>
<feature type="non-terminal residue" evidence="2">
    <location>
        <position position="110"/>
    </location>
</feature>
<feature type="transmembrane region" description="Helical" evidence="1">
    <location>
        <begin position="36"/>
        <end position="64"/>
    </location>
</feature>
<keyword evidence="1" id="KW-0812">Transmembrane</keyword>
<reference evidence="2 3" key="1">
    <citation type="submission" date="2009-01" db="EMBL/GenBank/DDBJ databases">
        <authorList>
            <person name="Qin X."/>
            <person name="Bachman B."/>
            <person name="Battles P."/>
            <person name="Bell A."/>
            <person name="Bess C."/>
            <person name="Bickham C."/>
            <person name="Chaboub L."/>
            <person name="Chen D."/>
            <person name="Coyle M."/>
            <person name="Deiros D.R."/>
            <person name="Dinh H."/>
            <person name="Forbes L."/>
            <person name="Fowler G."/>
            <person name="Francisco L."/>
            <person name="Fu Q."/>
            <person name="Gubbala S."/>
            <person name="Hale W."/>
            <person name="Han Y."/>
            <person name="Hemphill L."/>
            <person name="Highlander S.K."/>
            <person name="Hirani K."/>
            <person name="Hogues M."/>
            <person name="Jackson L."/>
            <person name="Jakkamsetti A."/>
            <person name="Javaid M."/>
            <person name="Jiang H."/>
            <person name="Korchina V."/>
            <person name="Kovar C."/>
            <person name="Lara F."/>
            <person name="Lee S."/>
            <person name="Mata R."/>
            <person name="Mathew T."/>
            <person name="Moen C."/>
            <person name="Morales K."/>
            <person name="Munidasa M."/>
            <person name="Nazareth L."/>
            <person name="Ngo R."/>
            <person name="Nguyen L."/>
            <person name="Okwuonu G."/>
            <person name="Ongeri F."/>
            <person name="Patil S."/>
            <person name="Petrosino J."/>
            <person name="Pham C."/>
            <person name="Pham P."/>
            <person name="Pu L.-L."/>
            <person name="Puazo M."/>
            <person name="Raj R."/>
            <person name="Reid J."/>
            <person name="Rouhana J."/>
            <person name="Saada N."/>
            <person name="Shang Y."/>
            <person name="Simmons D."/>
            <person name="Thornton R."/>
            <person name="Warren J."/>
            <person name="Weissenberger G."/>
            <person name="Zhang J."/>
            <person name="Zhang L."/>
            <person name="Zhou C."/>
            <person name="Zhu D."/>
            <person name="Muzny D."/>
            <person name="Worley K."/>
            <person name="Gibbs R."/>
        </authorList>
    </citation>
    <scope>NUCLEOTIDE SEQUENCE [LARGE SCALE GENOMIC DNA]</scope>
    <source>
        <strain evidence="2 3">DSM 15434</strain>
    </source>
</reference>